<dbReference type="GO" id="GO:0003746">
    <property type="term" value="F:translation elongation factor activity"/>
    <property type="evidence" value="ECO:0007669"/>
    <property type="project" value="UniProtKB-KW"/>
</dbReference>
<dbReference type="Gene3D" id="3.10.50.30">
    <property type="entry name" value="Transcription elongation factor, GreA/GreB, C-terminal domain"/>
    <property type="match status" value="1"/>
</dbReference>
<dbReference type="RefSeq" id="WP_380887473.1">
    <property type="nucleotide sequence ID" value="NZ_JBHUDY010000001.1"/>
</dbReference>
<keyword evidence="2" id="KW-0251">Elongation factor</keyword>
<evidence type="ECO:0000313" key="2">
    <source>
        <dbReference type="EMBL" id="MFD1611139.1"/>
    </source>
</evidence>
<gene>
    <name evidence="2" type="ORF">ACFSCW_04915</name>
</gene>
<reference evidence="3" key="1">
    <citation type="journal article" date="2019" name="Int. J. Syst. Evol. Microbiol.">
        <title>The Global Catalogue of Microorganisms (GCM) 10K type strain sequencing project: providing services to taxonomists for standard genome sequencing and annotation.</title>
        <authorList>
            <consortium name="The Broad Institute Genomics Platform"/>
            <consortium name="The Broad Institute Genome Sequencing Center for Infectious Disease"/>
            <person name="Wu L."/>
            <person name="Ma J."/>
        </authorList>
    </citation>
    <scope>NUCLEOTIDE SEQUENCE [LARGE SCALE GENOMIC DNA]</scope>
    <source>
        <strain evidence="3">CGMCC 1.16275</strain>
    </source>
</reference>
<name>A0ABW4HZU0_9SPHN</name>
<dbReference type="Proteomes" id="UP001597115">
    <property type="component" value="Unassembled WGS sequence"/>
</dbReference>
<keyword evidence="3" id="KW-1185">Reference proteome</keyword>
<feature type="domain" description="Transcription elongation factor GreA/GreB C-terminal" evidence="1">
    <location>
        <begin position="46"/>
        <end position="103"/>
    </location>
</feature>
<keyword evidence="2" id="KW-0648">Protein biosynthesis</keyword>
<evidence type="ECO:0000313" key="3">
    <source>
        <dbReference type="Proteomes" id="UP001597115"/>
    </source>
</evidence>
<dbReference type="InterPro" id="IPR001437">
    <property type="entry name" value="Tscrpt_elong_fac_GreA/B_C"/>
</dbReference>
<dbReference type="SUPFAM" id="SSF54534">
    <property type="entry name" value="FKBP-like"/>
    <property type="match status" value="1"/>
</dbReference>
<proteinExistence type="predicted"/>
<sequence>MIDERVASLEARLADAGEEEARESIARELRYWHTRQVTALDAPPPPSDEVAFGSRVLVRIAGRERMIEIVGHDEADAATGRIAFSAPLARALMGATEGERIAFGEGVDILKICEPRP</sequence>
<dbReference type="InterPro" id="IPR036953">
    <property type="entry name" value="GreA/GreB_C_sf"/>
</dbReference>
<protein>
    <submittedName>
        <fullName evidence="2">GreA/GreB family elongation factor</fullName>
    </submittedName>
</protein>
<dbReference type="Pfam" id="PF01272">
    <property type="entry name" value="GreA_GreB"/>
    <property type="match status" value="1"/>
</dbReference>
<accession>A0ABW4HZU0</accession>
<comment type="caution">
    <text evidence="2">The sequence shown here is derived from an EMBL/GenBank/DDBJ whole genome shotgun (WGS) entry which is preliminary data.</text>
</comment>
<evidence type="ECO:0000259" key="1">
    <source>
        <dbReference type="Pfam" id="PF01272"/>
    </source>
</evidence>
<dbReference type="EMBL" id="JBHUDY010000001">
    <property type="protein sequence ID" value="MFD1611139.1"/>
    <property type="molecule type" value="Genomic_DNA"/>
</dbReference>
<organism evidence="2 3">
    <name type="scientific">Sphingomonas tabacisoli</name>
    <dbReference type="NCBI Taxonomy" id="2249466"/>
    <lineage>
        <taxon>Bacteria</taxon>
        <taxon>Pseudomonadati</taxon>
        <taxon>Pseudomonadota</taxon>
        <taxon>Alphaproteobacteria</taxon>
        <taxon>Sphingomonadales</taxon>
        <taxon>Sphingomonadaceae</taxon>
        <taxon>Sphingomonas</taxon>
    </lineage>
</organism>